<evidence type="ECO:0000313" key="3">
    <source>
        <dbReference type="EMBL" id="KAA8494767.1"/>
    </source>
</evidence>
<dbReference type="PANTHER" id="PTHR13318">
    <property type="entry name" value="PARTNER OF PAIRED, ISOFORM B-RELATED"/>
    <property type="match status" value="1"/>
</dbReference>
<accession>A0A5J4YWF5</accession>
<dbReference type="Gene3D" id="3.80.10.10">
    <property type="entry name" value="Ribonuclease Inhibitor"/>
    <property type="match status" value="1"/>
</dbReference>
<proteinExistence type="predicted"/>
<evidence type="ECO:0000259" key="2">
    <source>
        <dbReference type="PROSITE" id="PS50181"/>
    </source>
</evidence>
<sequence>MDLGSDSSDVCILSSEQERRIARIRHARWVARGGCDTVVYAVSNGEGGGLDELDASPWGNARRDRGQKGRTRASLDALPDDPLLHIFSYLDAVPDMLEIARVSSRFARLSSNRALWSRVSFQNVQHVTDAAFSSVFRVPARRERLSSLDLARCHSLSPRTVEFIARNFGANLEHLDLSHSTAVTDREVPLLHHCVALRSLSLAYCRVTHKSINTLVHLNYCMSIRNDTVAAIAMHLPQLVLLRVADSSLRDSNALMLASMAPSLQVLDFDHCRRLSDTGLLALASGLREIRIIRYVLSLDHAAFGLAW</sequence>
<dbReference type="InterPro" id="IPR036047">
    <property type="entry name" value="F-box-like_dom_sf"/>
</dbReference>
<feature type="region of interest" description="Disordered" evidence="1">
    <location>
        <begin position="53"/>
        <end position="73"/>
    </location>
</feature>
<gene>
    <name evidence="3" type="ORF">FVE85_3008</name>
</gene>
<keyword evidence="4" id="KW-1185">Reference proteome</keyword>
<dbReference type="InterPro" id="IPR032675">
    <property type="entry name" value="LRR_dom_sf"/>
</dbReference>
<feature type="domain" description="F-box" evidence="2">
    <location>
        <begin position="72"/>
        <end position="119"/>
    </location>
</feature>
<dbReference type="PANTHER" id="PTHR13318:SF190">
    <property type="entry name" value="PARTNER OF PAIRED, ISOFORM B"/>
    <property type="match status" value="1"/>
</dbReference>
<dbReference type="SUPFAM" id="SSF81383">
    <property type="entry name" value="F-box domain"/>
    <property type="match status" value="1"/>
</dbReference>
<dbReference type="GO" id="GO:0019005">
    <property type="term" value="C:SCF ubiquitin ligase complex"/>
    <property type="evidence" value="ECO:0007669"/>
    <property type="project" value="TreeGrafter"/>
</dbReference>
<protein>
    <submittedName>
        <fullName evidence="3">F-box/LRR-repeat protein 2</fullName>
    </submittedName>
</protein>
<dbReference type="PROSITE" id="PS50181">
    <property type="entry name" value="FBOX"/>
    <property type="match status" value="1"/>
</dbReference>
<dbReference type="InterPro" id="IPR006553">
    <property type="entry name" value="Leu-rich_rpt_Cys-con_subtyp"/>
</dbReference>
<dbReference type="SMART" id="SM00367">
    <property type="entry name" value="LRR_CC"/>
    <property type="match status" value="3"/>
</dbReference>
<dbReference type="Proteomes" id="UP000324585">
    <property type="component" value="Unassembled WGS sequence"/>
</dbReference>
<dbReference type="GO" id="GO:0031146">
    <property type="term" value="P:SCF-dependent proteasomal ubiquitin-dependent protein catabolic process"/>
    <property type="evidence" value="ECO:0007669"/>
    <property type="project" value="TreeGrafter"/>
</dbReference>
<dbReference type="SMART" id="SM00256">
    <property type="entry name" value="FBOX"/>
    <property type="match status" value="1"/>
</dbReference>
<name>A0A5J4YWF5_PORPP</name>
<dbReference type="AlphaFoldDB" id="A0A5J4YWF5"/>
<dbReference type="EMBL" id="VRMN01000004">
    <property type="protein sequence ID" value="KAA8494767.1"/>
    <property type="molecule type" value="Genomic_DNA"/>
</dbReference>
<reference evidence="4" key="1">
    <citation type="journal article" date="2019" name="Nat. Commun.">
        <title>Expansion of phycobilisome linker gene families in mesophilic red algae.</title>
        <authorList>
            <person name="Lee J."/>
            <person name="Kim D."/>
            <person name="Bhattacharya D."/>
            <person name="Yoon H.S."/>
        </authorList>
    </citation>
    <scope>NUCLEOTIDE SEQUENCE [LARGE SCALE GENOMIC DNA]</scope>
    <source>
        <strain evidence="4">CCMP 1328</strain>
    </source>
</reference>
<organism evidence="3 4">
    <name type="scientific">Porphyridium purpureum</name>
    <name type="common">Red alga</name>
    <name type="synonym">Porphyridium cruentum</name>
    <dbReference type="NCBI Taxonomy" id="35688"/>
    <lineage>
        <taxon>Eukaryota</taxon>
        <taxon>Rhodophyta</taxon>
        <taxon>Bangiophyceae</taxon>
        <taxon>Porphyridiales</taxon>
        <taxon>Porphyridiaceae</taxon>
        <taxon>Porphyridium</taxon>
    </lineage>
</organism>
<dbReference type="InterPro" id="IPR001611">
    <property type="entry name" value="Leu-rich_rpt"/>
</dbReference>
<evidence type="ECO:0000256" key="1">
    <source>
        <dbReference type="SAM" id="MobiDB-lite"/>
    </source>
</evidence>
<comment type="caution">
    <text evidence="3">The sequence shown here is derived from an EMBL/GenBank/DDBJ whole genome shotgun (WGS) entry which is preliminary data.</text>
</comment>
<dbReference type="Pfam" id="PF12937">
    <property type="entry name" value="F-box-like"/>
    <property type="match status" value="1"/>
</dbReference>
<dbReference type="OrthoDB" id="10257471at2759"/>
<dbReference type="InterPro" id="IPR001810">
    <property type="entry name" value="F-box_dom"/>
</dbReference>
<dbReference type="Pfam" id="PF13516">
    <property type="entry name" value="LRR_6"/>
    <property type="match status" value="1"/>
</dbReference>
<dbReference type="SUPFAM" id="SSF52047">
    <property type="entry name" value="RNI-like"/>
    <property type="match status" value="1"/>
</dbReference>
<evidence type="ECO:0000313" key="4">
    <source>
        <dbReference type="Proteomes" id="UP000324585"/>
    </source>
</evidence>